<proteinExistence type="predicted"/>
<evidence type="ECO:0000313" key="3">
    <source>
        <dbReference type="Proteomes" id="UP000747399"/>
    </source>
</evidence>
<name>A0A8J4EW90_9CHLO</name>
<protein>
    <submittedName>
        <fullName evidence="2">Uncharacterized protein</fullName>
    </submittedName>
</protein>
<sequence length="130" mass="14501">RRQPRRIPEVFPALQILLADAPRQRRQAGQHVGLELAGSNSLRFKDGRGLALYLSGLTQTGAQGRHRMERVGVPITDQTAYQRPAERRMRGVLSAREGSGTYLGFPSPLPRHRHTHPATIEWKPGALLLP</sequence>
<feature type="region of interest" description="Disordered" evidence="1">
    <location>
        <begin position="63"/>
        <end position="88"/>
    </location>
</feature>
<keyword evidence="3" id="KW-1185">Reference proteome</keyword>
<evidence type="ECO:0000313" key="2">
    <source>
        <dbReference type="EMBL" id="GIL48123.1"/>
    </source>
</evidence>
<feature type="non-terminal residue" evidence="2">
    <location>
        <position position="1"/>
    </location>
</feature>
<accession>A0A8J4EW90</accession>
<comment type="caution">
    <text evidence="2">The sequence shown here is derived from an EMBL/GenBank/DDBJ whole genome shotgun (WGS) entry which is preliminary data.</text>
</comment>
<dbReference type="Proteomes" id="UP000747399">
    <property type="component" value="Unassembled WGS sequence"/>
</dbReference>
<reference evidence="2" key="1">
    <citation type="journal article" date="2021" name="Proc. Natl. Acad. Sci. U.S.A.">
        <title>Three genomes in the algal genus Volvox reveal the fate of a haploid sex-determining region after a transition to homothallism.</title>
        <authorList>
            <person name="Yamamoto K."/>
            <person name="Hamaji T."/>
            <person name="Kawai-Toyooka H."/>
            <person name="Matsuzaki R."/>
            <person name="Takahashi F."/>
            <person name="Nishimura Y."/>
            <person name="Kawachi M."/>
            <person name="Noguchi H."/>
            <person name="Minakuchi Y."/>
            <person name="Umen J.G."/>
            <person name="Toyoda A."/>
            <person name="Nozaki H."/>
        </authorList>
    </citation>
    <scope>NUCLEOTIDE SEQUENCE</scope>
    <source>
        <strain evidence="2">NIES-3780</strain>
    </source>
</reference>
<dbReference type="EMBL" id="BNCO01000005">
    <property type="protein sequence ID" value="GIL48123.1"/>
    <property type="molecule type" value="Genomic_DNA"/>
</dbReference>
<dbReference type="AlphaFoldDB" id="A0A8J4EW90"/>
<evidence type="ECO:0000256" key="1">
    <source>
        <dbReference type="SAM" id="MobiDB-lite"/>
    </source>
</evidence>
<organism evidence="2 3">
    <name type="scientific">Volvox africanus</name>
    <dbReference type="NCBI Taxonomy" id="51714"/>
    <lineage>
        <taxon>Eukaryota</taxon>
        <taxon>Viridiplantae</taxon>
        <taxon>Chlorophyta</taxon>
        <taxon>core chlorophytes</taxon>
        <taxon>Chlorophyceae</taxon>
        <taxon>CS clade</taxon>
        <taxon>Chlamydomonadales</taxon>
        <taxon>Volvocaceae</taxon>
        <taxon>Volvox</taxon>
    </lineage>
</organism>
<gene>
    <name evidence="2" type="ORF">Vafri_4818</name>
</gene>